<name>A0A556PBI8_9BACI</name>
<dbReference type="OrthoDB" id="2451685at2"/>
<keyword evidence="1" id="KW-0472">Membrane</keyword>
<keyword evidence="3" id="KW-1185">Reference proteome</keyword>
<accession>A0A556PBI8</accession>
<evidence type="ECO:0000313" key="2">
    <source>
        <dbReference type="EMBL" id="TSJ61769.1"/>
    </source>
</evidence>
<evidence type="ECO:0000256" key="1">
    <source>
        <dbReference type="SAM" id="Phobius"/>
    </source>
</evidence>
<dbReference type="AlphaFoldDB" id="A0A556PBI8"/>
<feature type="transmembrane region" description="Helical" evidence="1">
    <location>
        <begin position="113"/>
        <end position="133"/>
    </location>
</feature>
<keyword evidence="1" id="KW-0812">Transmembrane</keyword>
<proteinExistence type="predicted"/>
<comment type="caution">
    <text evidence="2">The sequence shown here is derived from an EMBL/GenBank/DDBJ whole genome shotgun (WGS) entry which is preliminary data.</text>
</comment>
<gene>
    <name evidence="2" type="ORF">FPQ13_11105</name>
</gene>
<feature type="transmembrane region" description="Helical" evidence="1">
    <location>
        <begin position="72"/>
        <end position="101"/>
    </location>
</feature>
<dbReference type="Proteomes" id="UP000316425">
    <property type="component" value="Unassembled WGS sequence"/>
</dbReference>
<dbReference type="EMBL" id="VMHE01000025">
    <property type="protein sequence ID" value="TSJ61769.1"/>
    <property type="molecule type" value="Genomic_DNA"/>
</dbReference>
<feature type="transmembrane region" description="Helical" evidence="1">
    <location>
        <begin position="12"/>
        <end position="28"/>
    </location>
</feature>
<protein>
    <submittedName>
        <fullName evidence="2">Uncharacterized protein</fullName>
    </submittedName>
</protein>
<sequence>MEDWLELNVEVYIIIYGIILLWFNIDYLKDYKKIKSGLEEISTEEELDVTPDSLSIMAIGLIFNFIRRWLFYLLAVVITESPLVILISAVFFVISLYDTLFNYSLERIKKSKIGLYLSVVDTIYIVSFIVYLVY</sequence>
<keyword evidence="1" id="KW-1133">Transmembrane helix</keyword>
<reference evidence="2 3" key="1">
    <citation type="submission" date="2019-07" db="EMBL/GenBank/DDBJ databases">
        <title>Allobacillus sp. nov. SKP isolated from shrimp paste of Euphausiacea.</title>
        <authorList>
            <person name="Kanchanasin P."/>
            <person name="Tanasupawat S."/>
            <person name="Shi W."/>
            <person name="Wu L."/>
            <person name="Ma J."/>
        </authorList>
    </citation>
    <scope>NUCLEOTIDE SEQUENCE [LARGE SCALE GENOMIC DNA]</scope>
    <source>
        <strain evidence="2 3">SKP4-8</strain>
    </source>
</reference>
<organism evidence="2 3">
    <name type="scientific">Allobacillus salarius</name>
    <dbReference type="NCBI Taxonomy" id="1955272"/>
    <lineage>
        <taxon>Bacteria</taxon>
        <taxon>Bacillati</taxon>
        <taxon>Bacillota</taxon>
        <taxon>Bacilli</taxon>
        <taxon>Bacillales</taxon>
        <taxon>Bacillaceae</taxon>
        <taxon>Allobacillus</taxon>
    </lineage>
</organism>
<evidence type="ECO:0000313" key="3">
    <source>
        <dbReference type="Proteomes" id="UP000316425"/>
    </source>
</evidence>